<reference evidence="4" key="1">
    <citation type="journal article" date="2019" name="Int. J. Syst. Evol. Microbiol.">
        <title>The Global Catalogue of Microorganisms (GCM) 10K type strain sequencing project: providing services to taxonomists for standard genome sequencing and annotation.</title>
        <authorList>
            <consortium name="The Broad Institute Genomics Platform"/>
            <consortium name="The Broad Institute Genome Sequencing Center for Infectious Disease"/>
            <person name="Wu L."/>
            <person name="Ma J."/>
        </authorList>
    </citation>
    <scope>NUCLEOTIDE SEQUENCE [LARGE SCALE GENOMIC DNA]</scope>
    <source>
        <strain evidence="4">CGMCC 1.15399</strain>
    </source>
</reference>
<dbReference type="Pfam" id="PF10022">
    <property type="entry name" value="DUF2264"/>
    <property type="match status" value="1"/>
</dbReference>
<accession>A0ABW4G8B7</accession>
<gene>
    <name evidence="3" type="ORF">ACFSJ0_16310</name>
</gene>
<feature type="domain" description="DUF2264" evidence="2">
    <location>
        <begin position="17"/>
        <end position="359"/>
    </location>
</feature>
<organism evidence="3 4">
    <name type="scientific">Nonomuraea guangzhouensis</name>
    <dbReference type="NCBI Taxonomy" id="1291555"/>
    <lineage>
        <taxon>Bacteria</taxon>
        <taxon>Bacillati</taxon>
        <taxon>Actinomycetota</taxon>
        <taxon>Actinomycetes</taxon>
        <taxon>Streptosporangiales</taxon>
        <taxon>Streptosporangiaceae</taxon>
        <taxon>Nonomuraea</taxon>
    </lineage>
</organism>
<keyword evidence="4" id="KW-1185">Reference proteome</keyword>
<evidence type="ECO:0000259" key="2">
    <source>
        <dbReference type="Pfam" id="PF10022"/>
    </source>
</evidence>
<proteinExistence type="predicted"/>
<dbReference type="PANTHER" id="PTHR35339">
    <property type="entry name" value="LINALOOL DEHYDRATASE_ISOMERASE DOMAIN-CONTAINING PROTEIN"/>
    <property type="match status" value="1"/>
</dbReference>
<dbReference type="InterPro" id="IPR049349">
    <property type="entry name" value="DUF2264_N"/>
</dbReference>
<dbReference type="InterPro" id="IPR016624">
    <property type="entry name" value="UCP014753"/>
</dbReference>
<dbReference type="Proteomes" id="UP001597097">
    <property type="component" value="Unassembled WGS sequence"/>
</dbReference>
<feature type="region of interest" description="Disordered" evidence="1">
    <location>
        <begin position="516"/>
        <end position="535"/>
    </location>
</feature>
<sequence length="647" mass="69127">MRLPSANAELSAYTGWTRAHWEAVADHLLASVVPYATDDFAQYRLPGRQSISGPVSDGLEGYARTFMLAAFRIAGAAGQVPPALLERYAQGLVAGTDPAHPYAWPPLTDMSQPLVEAASIALALHETRPWLYDRLSPAEQERVVAWLAGFIGKRTPDNNWVLFRVVVEQFLAEVGGPYEAAEITGGLERIEEWYVGDGWYSDGAGKNFDYYAGWAMHLYPVLWARMAGDTARLARYGERLRLFLGQYQHLFAADGGPVHQGRSLTYRFATAAPLWLGALTGSSPLPPGRTRRIASGVLRHFAERGVPDERGLLTLGWYDTFLPVTQSYSGPGSPYWASKAFLGLLLPPEHPVWTDAEVPAPIDLADQAVALRPPGWLLHATREDGVVRLVNHGSDRDRIQDPSGLPDPHYLKLAYTSHTGPDLGEAPGFDGEIVVVAPDGAVSRRRRIEPLTTQDRFAASAYRDDLPAGPVCVVTASVVDGPAEVRIHQVTAPAGHRIRDGGHALASEAPLMWQRGDVSAGGSGDASGGRGSGESGVWAAARRADGLVSVVRGLHGYTGAGVATAEGANAFGRHSATPYVIADAHPGGTAVYVSLVLLTGADEELRPPVARVEGDQVTLELPGGDSATIHLTGTPTCARVVNGGDLP</sequence>
<protein>
    <submittedName>
        <fullName evidence="3">DUF2264 domain-containing protein</fullName>
    </submittedName>
</protein>
<dbReference type="RefSeq" id="WP_219527399.1">
    <property type="nucleotide sequence ID" value="NZ_JAHKRM010000002.1"/>
</dbReference>
<dbReference type="EMBL" id="JBHUCM010000013">
    <property type="protein sequence ID" value="MFD1538621.1"/>
    <property type="molecule type" value="Genomic_DNA"/>
</dbReference>
<comment type="caution">
    <text evidence="3">The sequence shown here is derived from an EMBL/GenBank/DDBJ whole genome shotgun (WGS) entry which is preliminary data.</text>
</comment>
<evidence type="ECO:0000256" key="1">
    <source>
        <dbReference type="SAM" id="MobiDB-lite"/>
    </source>
</evidence>
<evidence type="ECO:0000313" key="3">
    <source>
        <dbReference type="EMBL" id="MFD1538621.1"/>
    </source>
</evidence>
<dbReference type="PANTHER" id="PTHR35339:SF4">
    <property type="entry name" value="LINALOOL DEHYDRATASE_ISOMERASE DOMAIN-CONTAINING PROTEIN"/>
    <property type="match status" value="1"/>
</dbReference>
<evidence type="ECO:0000313" key="4">
    <source>
        <dbReference type="Proteomes" id="UP001597097"/>
    </source>
</evidence>
<name>A0ABW4G8B7_9ACTN</name>
<feature type="compositionally biased region" description="Gly residues" evidence="1">
    <location>
        <begin position="519"/>
        <end position="534"/>
    </location>
</feature>